<dbReference type="InterPro" id="IPR013022">
    <property type="entry name" value="Xyl_isomerase-like_TIM-brl"/>
</dbReference>
<dbReference type="SUPFAM" id="SSF51658">
    <property type="entry name" value="Xylose isomerase-like"/>
    <property type="match status" value="1"/>
</dbReference>
<dbReference type="PANTHER" id="PTHR12110:SF57">
    <property type="entry name" value="DIOXYGENASE, PUTATIVE-RELATED"/>
    <property type="match status" value="1"/>
</dbReference>
<protein>
    <recommendedName>
        <fullName evidence="1">Xylose isomerase-like TIM barrel domain-containing protein</fullName>
    </recommendedName>
</protein>
<dbReference type="InterPro" id="IPR036237">
    <property type="entry name" value="Xyl_isomerase-like_sf"/>
</dbReference>
<accession>A0A3M6XFB6</accession>
<evidence type="ECO:0000313" key="2">
    <source>
        <dbReference type="EMBL" id="RMX89515.1"/>
    </source>
</evidence>
<dbReference type="Proteomes" id="UP000282582">
    <property type="component" value="Unassembled WGS sequence"/>
</dbReference>
<dbReference type="AlphaFoldDB" id="A0A3M6XFB6"/>
<feature type="domain" description="Xylose isomerase-like TIM barrel" evidence="1">
    <location>
        <begin position="24"/>
        <end position="318"/>
    </location>
</feature>
<dbReference type="PANTHER" id="PTHR12110">
    <property type="entry name" value="HYDROXYPYRUVATE ISOMERASE"/>
    <property type="match status" value="1"/>
</dbReference>
<gene>
    <name evidence="3" type="ORF">D0868_00676</name>
    <name evidence="2" type="ORF">D0869_00816</name>
</gene>
<name>A0A3M6XFB6_HORWE</name>
<evidence type="ECO:0000313" key="5">
    <source>
        <dbReference type="Proteomes" id="UP000282582"/>
    </source>
</evidence>
<dbReference type="EMBL" id="QWIK01000025">
    <property type="protein sequence ID" value="RMY15801.1"/>
    <property type="molecule type" value="Genomic_DNA"/>
</dbReference>
<dbReference type="InterPro" id="IPR050312">
    <property type="entry name" value="IolE/XylAMocC-like"/>
</dbReference>
<proteinExistence type="predicted"/>
<dbReference type="VEuPathDB" id="FungiDB:BTJ68_06228"/>
<evidence type="ECO:0000313" key="3">
    <source>
        <dbReference type="EMBL" id="RMY15801.1"/>
    </source>
</evidence>
<evidence type="ECO:0000259" key="1">
    <source>
        <dbReference type="Pfam" id="PF01261"/>
    </source>
</evidence>
<dbReference type="Proteomes" id="UP000281245">
    <property type="component" value="Unassembled WGS sequence"/>
</dbReference>
<reference evidence="4 5" key="1">
    <citation type="journal article" date="2018" name="BMC Genomics">
        <title>Genomic evidence for intraspecific hybridization in a clonal and extremely halotolerant yeast.</title>
        <authorList>
            <person name="Gostincar C."/>
            <person name="Stajich J.E."/>
            <person name="Zupancic J."/>
            <person name="Zalar P."/>
            <person name="Gunde-Cimerman N."/>
        </authorList>
    </citation>
    <scope>NUCLEOTIDE SEQUENCE [LARGE SCALE GENOMIC DNA]</scope>
    <source>
        <strain evidence="3 5">EXF-6654</strain>
        <strain evidence="2 4">EXF-6656</strain>
    </source>
</reference>
<sequence>MKFFPVITSMSLGRAWVHSLEEKLQRASSAGFGGIELFYEDLEYFARSRSSAQSNEAPVSPTQLVTAAAEIRKLCQTLGLAIIGLQPFLFYEGLLDRKEHAARIEKLHVWFDIVDALDVDTIQIPSNFLPESQITSDLDVIVADMLEVAELGANRSRPIRFAFENLCWGTHIDTWEQAWQVVQLVNRPNFGMCLDTFNIAGRVWADPTSVDGKATDADVALQSSLERLVNTVDTSKVFYIQLVDAERLKTPLVEGHKYYAEGQPARMSWSRNARCFMYETDRGAYLPVETVAQTVIHQLGYKGPISMELFSQTMSDPDPAVPIQHATRGIESWKKIVQALALN</sequence>
<comment type="caution">
    <text evidence="2">The sequence shown here is derived from an EMBL/GenBank/DDBJ whole genome shotgun (WGS) entry which is preliminary data.</text>
</comment>
<evidence type="ECO:0000313" key="4">
    <source>
        <dbReference type="Proteomes" id="UP000281245"/>
    </source>
</evidence>
<organism evidence="2 4">
    <name type="scientific">Hortaea werneckii</name>
    <name type="common">Black yeast</name>
    <name type="synonym">Cladosporium werneckii</name>
    <dbReference type="NCBI Taxonomy" id="91943"/>
    <lineage>
        <taxon>Eukaryota</taxon>
        <taxon>Fungi</taxon>
        <taxon>Dikarya</taxon>
        <taxon>Ascomycota</taxon>
        <taxon>Pezizomycotina</taxon>
        <taxon>Dothideomycetes</taxon>
        <taxon>Dothideomycetidae</taxon>
        <taxon>Mycosphaerellales</taxon>
        <taxon>Teratosphaeriaceae</taxon>
        <taxon>Hortaea</taxon>
    </lineage>
</organism>
<dbReference type="Gene3D" id="3.20.20.150">
    <property type="entry name" value="Divalent-metal-dependent TIM barrel enzymes"/>
    <property type="match status" value="1"/>
</dbReference>
<dbReference type="OrthoDB" id="5360893at2759"/>
<dbReference type="Pfam" id="PF01261">
    <property type="entry name" value="AP_endonuc_2"/>
    <property type="match status" value="1"/>
</dbReference>
<dbReference type="EMBL" id="QWIJ01000027">
    <property type="protein sequence ID" value="RMX89515.1"/>
    <property type="molecule type" value="Genomic_DNA"/>
</dbReference>